<sequence>MAGVNLHLPLYKPNPTRSSSSHTPSAYTTRTTDLITIPQNLAYWESIHTDIDSHLKKSIQIREPISVFEPMHHFTFTPPKTTASALCVAACEVVGGNREDAVVAASAIHLMYASIYTHNLLLETVRVGSESGPGIENLHKFGSNIELLTSDGIVPFAFELLAGSGNDSGRTLQVVIEIAKAVGAQGMVAGEDDGVEAEKLGGEVARQLHGCGAACGAIMGGGTLEEIERLKRYGVYVGKIEGVLSDEGKDEGVKVELVERLRGLALKELECFDGKKIQQISSIVGV</sequence>
<organism evidence="4 5">
    <name type="scientific">Tagetes erecta</name>
    <name type="common">African marigold</name>
    <dbReference type="NCBI Taxonomy" id="13708"/>
    <lineage>
        <taxon>Eukaryota</taxon>
        <taxon>Viridiplantae</taxon>
        <taxon>Streptophyta</taxon>
        <taxon>Embryophyta</taxon>
        <taxon>Tracheophyta</taxon>
        <taxon>Spermatophyta</taxon>
        <taxon>Magnoliopsida</taxon>
        <taxon>eudicotyledons</taxon>
        <taxon>Gunneridae</taxon>
        <taxon>Pentapetalae</taxon>
        <taxon>asterids</taxon>
        <taxon>campanulids</taxon>
        <taxon>Asterales</taxon>
        <taxon>Asteraceae</taxon>
        <taxon>Asteroideae</taxon>
        <taxon>Heliantheae alliance</taxon>
        <taxon>Tageteae</taxon>
        <taxon>Tagetes</taxon>
    </lineage>
</organism>
<dbReference type="SUPFAM" id="SSF48576">
    <property type="entry name" value="Terpenoid synthases"/>
    <property type="match status" value="1"/>
</dbReference>
<dbReference type="PANTHER" id="PTHR43281:SF6">
    <property type="entry name" value="HETERODIMERIC GERANYLGERANYL PYROPHOSPHATE SYNTHASE SMALL SUBUNIT, CHLOROPLASTIC-LIKE"/>
    <property type="match status" value="1"/>
</dbReference>
<protein>
    <submittedName>
        <fullName evidence="4">Uncharacterized protein</fullName>
    </submittedName>
</protein>
<reference evidence="4" key="1">
    <citation type="journal article" date="2023" name="bioRxiv">
        <title>Improved chromosome-level genome assembly for marigold (Tagetes erecta).</title>
        <authorList>
            <person name="Jiang F."/>
            <person name="Yuan L."/>
            <person name="Wang S."/>
            <person name="Wang H."/>
            <person name="Xu D."/>
            <person name="Wang A."/>
            <person name="Fan W."/>
        </authorList>
    </citation>
    <scope>NUCLEOTIDE SEQUENCE</scope>
    <source>
        <strain evidence="4">WSJ</strain>
        <tissue evidence="4">Leaf</tissue>
    </source>
</reference>
<gene>
    <name evidence="4" type="ORF">QVD17_14089</name>
</gene>
<comment type="cofactor">
    <cofactor evidence="1">
        <name>Mg(2+)</name>
        <dbReference type="ChEBI" id="CHEBI:18420"/>
    </cofactor>
</comment>
<dbReference type="EMBL" id="JAUHHV010000003">
    <property type="protein sequence ID" value="KAK1430949.1"/>
    <property type="molecule type" value="Genomic_DNA"/>
</dbReference>
<dbReference type="Gene3D" id="1.10.600.10">
    <property type="entry name" value="Farnesyl Diphosphate Synthase"/>
    <property type="match status" value="1"/>
</dbReference>
<dbReference type="Proteomes" id="UP001229421">
    <property type="component" value="Unassembled WGS sequence"/>
</dbReference>
<dbReference type="GO" id="GO:0004659">
    <property type="term" value="F:prenyltransferase activity"/>
    <property type="evidence" value="ECO:0007669"/>
    <property type="project" value="TreeGrafter"/>
</dbReference>
<accession>A0AAD8KWI4</accession>
<evidence type="ECO:0000313" key="4">
    <source>
        <dbReference type="EMBL" id="KAK1430949.1"/>
    </source>
</evidence>
<evidence type="ECO:0000256" key="2">
    <source>
        <dbReference type="ARBA" id="ARBA00022723"/>
    </source>
</evidence>
<name>A0AAD8KWI4_TARER</name>
<dbReference type="AlphaFoldDB" id="A0AAD8KWI4"/>
<comment type="caution">
    <text evidence="4">The sequence shown here is derived from an EMBL/GenBank/DDBJ whole genome shotgun (WGS) entry which is preliminary data.</text>
</comment>
<evidence type="ECO:0000313" key="5">
    <source>
        <dbReference type="Proteomes" id="UP001229421"/>
    </source>
</evidence>
<evidence type="ECO:0000256" key="1">
    <source>
        <dbReference type="ARBA" id="ARBA00001946"/>
    </source>
</evidence>
<proteinExistence type="predicted"/>
<evidence type="ECO:0000256" key="3">
    <source>
        <dbReference type="ARBA" id="ARBA00022842"/>
    </source>
</evidence>
<dbReference type="GO" id="GO:0046872">
    <property type="term" value="F:metal ion binding"/>
    <property type="evidence" value="ECO:0007669"/>
    <property type="project" value="UniProtKB-KW"/>
</dbReference>
<dbReference type="PANTHER" id="PTHR43281">
    <property type="entry name" value="FARNESYL DIPHOSPHATE SYNTHASE"/>
    <property type="match status" value="1"/>
</dbReference>
<dbReference type="InterPro" id="IPR008949">
    <property type="entry name" value="Isoprenoid_synthase_dom_sf"/>
</dbReference>
<keyword evidence="2" id="KW-0479">Metal-binding</keyword>
<keyword evidence="3" id="KW-0460">Magnesium</keyword>
<keyword evidence="5" id="KW-1185">Reference proteome</keyword>